<gene>
    <name evidence="9" type="ORF">ZOSMA_270G00250</name>
</gene>
<dbReference type="Pfam" id="PF03127">
    <property type="entry name" value="GAT"/>
    <property type="match status" value="1"/>
</dbReference>
<evidence type="ECO:0000259" key="7">
    <source>
        <dbReference type="PROSITE" id="PS50179"/>
    </source>
</evidence>
<evidence type="ECO:0000256" key="3">
    <source>
        <dbReference type="ARBA" id="ARBA00022448"/>
    </source>
</evidence>
<dbReference type="FunFam" id="1.25.40.90:FF:000028">
    <property type="entry name" value="TOM1-like protein 2"/>
    <property type="match status" value="1"/>
</dbReference>
<dbReference type="SMART" id="SM00288">
    <property type="entry name" value="VHS"/>
    <property type="match status" value="1"/>
</dbReference>
<feature type="domain" description="GAT" evidence="8">
    <location>
        <begin position="187"/>
        <end position="275"/>
    </location>
</feature>
<dbReference type="Gene3D" id="1.25.40.90">
    <property type="match status" value="1"/>
</dbReference>
<dbReference type="OrthoDB" id="2018246at2759"/>
<dbReference type="EMBL" id="LFYR01000916">
    <property type="protein sequence ID" value="KMZ67252.1"/>
    <property type="molecule type" value="Genomic_DNA"/>
</dbReference>
<dbReference type="Proteomes" id="UP000036987">
    <property type="component" value="Unassembled WGS sequence"/>
</dbReference>
<feature type="region of interest" description="Disordered" evidence="6">
    <location>
        <begin position="288"/>
        <end position="307"/>
    </location>
</feature>
<evidence type="ECO:0000256" key="5">
    <source>
        <dbReference type="ARBA" id="ARBA00023136"/>
    </source>
</evidence>
<dbReference type="PROSITE" id="PS50909">
    <property type="entry name" value="GAT"/>
    <property type="match status" value="1"/>
</dbReference>
<sequence>MLSSSEMSVLVDKATSNLLIGPDWTINMEICDSVNSNRWQAKDVIKSVKKRLHHKYPRVQFLALTLLETLIKNCGDFVHFLVVEREILQEMVKIVKKKTDMQVRDKILLLLDSWQEAFGGPQGKFPQYYFAYAELKNSGIHFPNKSAHSAPVFTPPITHPAANYHPPPGHGMPRKISIRLDEAMASDVGNLSLSELGSIKTVIGLLSDMLQAVNSNDPESVKDGVIVDLITQCRSNQKKIINFVGSTRDEEMLAQALELNDYLQYLISKHDAIASGSAIPITRLEAASSSEYRNQQVGEQEEEDNDDDGFAELAQRNYKIKTDQNSPSKEVNCDDEASPTTTIDSASKAEALSSTMANTLVLFDDQMSDPVNTATKTKEQDMIDLLSMTLSTANTSSSTSQSTTPSYNYYDNYVAPWAQQTLPQPPWQQQQPQYQYSQYSSSYPSPPWESSSSTASYNQFVPHANMIPPAVTTDSAVSTTTPAANSKPFVPSYRLFEDLIDFRTADGGIKSTKDTVSSLSSKKTS</sequence>
<organism evidence="9 10">
    <name type="scientific">Zostera marina</name>
    <name type="common">Eelgrass</name>
    <dbReference type="NCBI Taxonomy" id="29655"/>
    <lineage>
        <taxon>Eukaryota</taxon>
        <taxon>Viridiplantae</taxon>
        <taxon>Streptophyta</taxon>
        <taxon>Embryophyta</taxon>
        <taxon>Tracheophyta</taxon>
        <taxon>Spermatophyta</taxon>
        <taxon>Magnoliopsida</taxon>
        <taxon>Liliopsida</taxon>
        <taxon>Zosteraceae</taxon>
        <taxon>Zostera</taxon>
    </lineage>
</organism>
<dbReference type="InterPro" id="IPR004152">
    <property type="entry name" value="GAT_dom"/>
</dbReference>
<name>A0A0K9PG92_ZOSMR</name>
<comment type="caution">
    <text evidence="9">The sequence shown here is derived from an EMBL/GenBank/DDBJ whole genome shotgun (WGS) entry which is preliminary data.</text>
</comment>
<dbReference type="AlphaFoldDB" id="A0A0K9PG92"/>
<dbReference type="GO" id="GO:0005737">
    <property type="term" value="C:cytoplasm"/>
    <property type="evidence" value="ECO:0007669"/>
    <property type="project" value="UniProtKB-ARBA"/>
</dbReference>
<dbReference type="SUPFAM" id="SSF48464">
    <property type="entry name" value="ENTH/VHS domain"/>
    <property type="match status" value="1"/>
</dbReference>
<dbReference type="Gene3D" id="1.20.58.160">
    <property type="match status" value="1"/>
</dbReference>
<dbReference type="CDD" id="cd14231">
    <property type="entry name" value="GAT_GGA-like_plant"/>
    <property type="match status" value="1"/>
</dbReference>
<dbReference type="OMA" id="FLPFRHD"/>
<evidence type="ECO:0000256" key="4">
    <source>
        <dbReference type="ARBA" id="ARBA00022927"/>
    </source>
</evidence>
<dbReference type="PANTHER" id="PTHR45898">
    <property type="entry name" value="TOM1-LIKE PROTEIN"/>
    <property type="match status" value="1"/>
</dbReference>
<dbReference type="InterPro" id="IPR044836">
    <property type="entry name" value="TOL_plant"/>
</dbReference>
<keyword evidence="10" id="KW-1185">Reference proteome</keyword>
<keyword evidence="3" id="KW-0813">Transport</keyword>
<keyword evidence="5" id="KW-0472">Membrane</keyword>
<evidence type="ECO:0000256" key="2">
    <source>
        <dbReference type="ARBA" id="ARBA00007708"/>
    </source>
</evidence>
<dbReference type="InterPro" id="IPR002014">
    <property type="entry name" value="VHS_dom"/>
</dbReference>
<reference evidence="10" key="1">
    <citation type="journal article" date="2016" name="Nature">
        <title>The genome of the seagrass Zostera marina reveals angiosperm adaptation to the sea.</title>
        <authorList>
            <person name="Olsen J.L."/>
            <person name="Rouze P."/>
            <person name="Verhelst B."/>
            <person name="Lin Y.-C."/>
            <person name="Bayer T."/>
            <person name="Collen J."/>
            <person name="Dattolo E."/>
            <person name="De Paoli E."/>
            <person name="Dittami S."/>
            <person name="Maumus F."/>
            <person name="Michel G."/>
            <person name="Kersting A."/>
            <person name="Lauritano C."/>
            <person name="Lohaus R."/>
            <person name="Toepel M."/>
            <person name="Tonon T."/>
            <person name="Vanneste K."/>
            <person name="Amirebrahimi M."/>
            <person name="Brakel J."/>
            <person name="Bostroem C."/>
            <person name="Chovatia M."/>
            <person name="Grimwood J."/>
            <person name="Jenkins J.W."/>
            <person name="Jueterbock A."/>
            <person name="Mraz A."/>
            <person name="Stam W.T."/>
            <person name="Tice H."/>
            <person name="Bornberg-Bauer E."/>
            <person name="Green P.J."/>
            <person name="Pearson G.A."/>
            <person name="Procaccini G."/>
            <person name="Duarte C.M."/>
            <person name="Schmutz J."/>
            <person name="Reusch T.B.H."/>
            <person name="Van de Peer Y."/>
        </authorList>
    </citation>
    <scope>NUCLEOTIDE SEQUENCE [LARGE SCALE GENOMIC DNA]</scope>
    <source>
        <strain evidence="10">cv. Finnish</strain>
    </source>
</reference>
<dbReference type="Pfam" id="PF00790">
    <property type="entry name" value="VHS"/>
    <property type="match status" value="1"/>
</dbReference>
<dbReference type="GO" id="GO:0035091">
    <property type="term" value="F:phosphatidylinositol binding"/>
    <property type="evidence" value="ECO:0007669"/>
    <property type="project" value="InterPro"/>
</dbReference>
<evidence type="ECO:0000313" key="9">
    <source>
        <dbReference type="EMBL" id="KMZ67252.1"/>
    </source>
</evidence>
<keyword evidence="4" id="KW-0653">Protein transport</keyword>
<feature type="region of interest" description="Disordered" evidence="6">
    <location>
        <begin position="424"/>
        <end position="454"/>
    </location>
</feature>
<dbReference type="GO" id="GO:0043130">
    <property type="term" value="F:ubiquitin binding"/>
    <property type="evidence" value="ECO:0007669"/>
    <property type="project" value="InterPro"/>
</dbReference>
<evidence type="ECO:0000256" key="6">
    <source>
        <dbReference type="SAM" id="MobiDB-lite"/>
    </source>
</evidence>
<protein>
    <submittedName>
        <fullName evidence="9">Class E vacuolar protein-sorting machinery protein HSE1</fullName>
    </submittedName>
</protein>
<evidence type="ECO:0000259" key="8">
    <source>
        <dbReference type="PROSITE" id="PS50909"/>
    </source>
</evidence>
<dbReference type="InterPro" id="IPR008942">
    <property type="entry name" value="ENTH_VHS"/>
</dbReference>
<feature type="domain" description="VHS" evidence="7">
    <location>
        <begin position="14"/>
        <end position="143"/>
    </location>
</feature>
<evidence type="ECO:0000256" key="1">
    <source>
        <dbReference type="ARBA" id="ARBA00004170"/>
    </source>
</evidence>
<dbReference type="GO" id="GO:0016020">
    <property type="term" value="C:membrane"/>
    <property type="evidence" value="ECO:0007669"/>
    <property type="project" value="UniProtKB-SubCell"/>
</dbReference>
<dbReference type="PANTHER" id="PTHR45898:SF2">
    <property type="entry name" value="TOM1-LIKE PROTEIN 6"/>
    <property type="match status" value="1"/>
</dbReference>
<dbReference type="SUPFAM" id="SSF89009">
    <property type="entry name" value="GAT-like domain"/>
    <property type="match status" value="1"/>
</dbReference>
<dbReference type="PROSITE" id="PS50179">
    <property type="entry name" value="VHS"/>
    <property type="match status" value="1"/>
</dbReference>
<feature type="region of interest" description="Disordered" evidence="6">
    <location>
        <begin position="322"/>
        <end position="341"/>
    </location>
</feature>
<dbReference type="PIRSF" id="PIRSF036948">
    <property type="entry name" value="TOM1"/>
    <property type="match status" value="1"/>
</dbReference>
<comment type="similarity">
    <text evidence="2">Belongs to the TOM1 family.</text>
</comment>
<proteinExistence type="inferred from homology"/>
<accession>A0A0K9PG92</accession>
<comment type="subcellular location">
    <subcellularLocation>
        <location evidence="1">Membrane</location>
        <topology evidence="1">Peripheral membrane protein</topology>
    </subcellularLocation>
</comment>
<dbReference type="CDD" id="cd03561">
    <property type="entry name" value="VHS"/>
    <property type="match status" value="1"/>
</dbReference>
<dbReference type="InterPro" id="IPR038425">
    <property type="entry name" value="GAT_sf"/>
</dbReference>
<dbReference type="InterPro" id="IPR014645">
    <property type="entry name" value="TOM1"/>
</dbReference>
<dbReference type="GO" id="GO:0043328">
    <property type="term" value="P:protein transport to vacuole involved in ubiquitin-dependent protein catabolic process via the multivesicular body sorting pathway"/>
    <property type="evidence" value="ECO:0007669"/>
    <property type="project" value="InterPro"/>
</dbReference>
<evidence type="ECO:0000313" key="10">
    <source>
        <dbReference type="Proteomes" id="UP000036987"/>
    </source>
</evidence>